<sequence length="692" mass="69806">MLRLSRAGLAERWTLFAGALLSVALGVALVQSSLLLIITAATIDPPPGLSEADRMRFADGADTAVAMLGVVLGLAVFLACFIISSTFAFTVDQRRRDLALLRLVGGSRGQVRRLLLGEALLLGLAGAGLGIPAGLGVVTVQGWLLRRFEFVPEGFTGQWRTWILSVSLGTGLLLATAGVLVAARRASRVRPLEALRETGAAARVMTAGRWIAGLLFFGGALALVIVAPHGGPAGGAAMAMNVAMPAAVAVVAFGPLLVPLLARLMPLRGVLGSLARANVGDARRRSASVAAPLIVLVALVVGNTAAGASFSASAVIEQERTTHADFVVVGHSPIDAAPRDGTVPGGTAPGDTTPGNTTPSNTTPSNTTPSNTTPSNTTPSNTTPSNTTPGGTVSGGTVSGVAAVPGVATVSTELSLPGEMTYGEGEDRESEGVSVLVIDPAAYAAVHGTPVTFDGRGAVAGPGGDVPRDGTVRLRLPGGDLGELPVTGSVPAAMSGGANLLLPSGRLTGAQLTGASALSFVALEPGADREAVRAALSRLGPVSDLGDWLRADAADRDSTNRKVMLIVLGLGSLYALIGVVNSVVIGAATRRREFAEARVTGLTRGQVIRAAVLESFAVTGAGLVLGGLAAAAAFAAVLSTTAAVTGVATLEVSWSLLLGVAVVAPAVTALTTLITSWTYTRRPPVTLLAARE</sequence>
<feature type="transmembrane region" description="Helical" evidence="8">
    <location>
        <begin position="654"/>
        <end position="674"/>
    </location>
</feature>
<dbReference type="Proteomes" id="UP000294901">
    <property type="component" value="Unassembled WGS sequence"/>
</dbReference>
<dbReference type="InterPro" id="IPR003838">
    <property type="entry name" value="ABC3_permease_C"/>
</dbReference>
<dbReference type="PANTHER" id="PTHR30489:SF0">
    <property type="entry name" value="LIPOPROTEIN-RELEASING SYSTEM TRANSMEMBRANE PROTEIN LOLE"/>
    <property type="match status" value="1"/>
</dbReference>
<dbReference type="GO" id="GO:0098797">
    <property type="term" value="C:plasma membrane protein complex"/>
    <property type="evidence" value="ECO:0007669"/>
    <property type="project" value="TreeGrafter"/>
</dbReference>
<dbReference type="InterPro" id="IPR051447">
    <property type="entry name" value="Lipoprotein-release_system"/>
</dbReference>
<feature type="transmembrane region" description="Helical" evidence="8">
    <location>
        <begin position="162"/>
        <end position="183"/>
    </location>
</feature>
<evidence type="ECO:0000256" key="6">
    <source>
        <dbReference type="ARBA" id="ARBA00023136"/>
    </source>
</evidence>
<evidence type="ECO:0000256" key="5">
    <source>
        <dbReference type="ARBA" id="ARBA00022989"/>
    </source>
</evidence>
<comment type="subcellular location">
    <subcellularLocation>
        <location evidence="1">Cell membrane</location>
        <topology evidence="1">Multi-pass membrane protein</topology>
    </subcellularLocation>
</comment>
<feature type="domain" description="ABC3 transporter permease C-terminal" evidence="9">
    <location>
        <begin position="70"/>
        <end position="189"/>
    </location>
</feature>
<name>A0A4R6JY56_9ACTN</name>
<evidence type="ECO:0000256" key="3">
    <source>
        <dbReference type="ARBA" id="ARBA00022475"/>
    </source>
</evidence>
<accession>A0A4R6JY56</accession>
<keyword evidence="4 8" id="KW-0812">Transmembrane</keyword>
<gene>
    <name evidence="10" type="ORF">C8E87_5395</name>
</gene>
<dbReference type="EMBL" id="SNWR01000001">
    <property type="protein sequence ID" value="TDO41659.1"/>
    <property type="molecule type" value="Genomic_DNA"/>
</dbReference>
<feature type="transmembrane region" description="Helical" evidence="8">
    <location>
        <begin position="242"/>
        <end position="265"/>
    </location>
</feature>
<dbReference type="Pfam" id="PF02687">
    <property type="entry name" value="FtsX"/>
    <property type="match status" value="2"/>
</dbReference>
<keyword evidence="5 8" id="KW-1133">Transmembrane helix</keyword>
<feature type="transmembrane region" description="Helical" evidence="8">
    <location>
        <begin position="63"/>
        <end position="91"/>
    </location>
</feature>
<keyword evidence="3" id="KW-1003">Cell membrane</keyword>
<dbReference type="AlphaFoldDB" id="A0A4R6JY56"/>
<dbReference type="PANTHER" id="PTHR30489">
    <property type="entry name" value="LIPOPROTEIN-RELEASING SYSTEM TRANSMEMBRANE PROTEIN LOLE"/>
    <property type="match status" value="1"/>
</dbReference>
<protein>
    <submittedName>
        <fullName evidence="10">Putative ABC transport system permease protein</fullName>
    </submittedName>
</protein>
<feature type="transmembrane region" description="Helical" evidence="8">
    <location>
        <begin position="610"/>
        <end position="634"/>
    </location>
</feature>
<feature type="transmembrane region" description="Helical" evidence="8">
    <location>
        <begin position="286"/>
        <end position="310"/>
    </location>
</feature>
<feature type="domain" description="ABC3 transporter permease C-terminal" evidence="9">
    <location>
        <begin position="566"/>
        <end position="684"/>
    </location>
</feature>
<keyword evidence="6 8" id="KW-0472">Membrane</keyword>
<feature type="region of interest" description="Disordered" evidence="7">
    <location>
        <begin position="333"/>
        <end position="399"/>
    </location>
</feature>
<feature type="transmembrane region" description="Helical" evidence="8">
    <location>
        <begin position="210"/>
        <end position="230"/>
    </location>
</feature>
<evidence type="ECO:0000256" key="2">
    <source>
        <dbReference type="ARBA" id="ARBA00005236"/>
    </source>
</evidence>
<comment type="similarity">
    <text evidence="2">Belongs to the ABC-4 integral membrane protein family. LolC/E subfamily.</text>
</comment>
<organism evidence="10 11">
    <name type="scientific">Paractinoplanes brasiliensis</name>
    <dbReference type="NCBI Taxonomy" id="52695"/>
    <lineage>
        <taxon>Bacteria</taxon>
        <taxon>Bacillati</taxon>
        <taxon>Actinomycetota</taxon>
        <taxon>Actinomycetes</taxon>
        <taxon>Micromonosporales</taxon>
        <taxon>Micromonosporaceae</taxon>
        <taxon>Paractinoplanes</taxon>
    </lineage>
</organism>
<reference evidence="10 11" key="1">
    <citation type="submission" date="2019-03" db="EMBL/GenBank/DDBJ databases">
        <title>Sequencing the genomes of 1000 actinobacteria strains.</title>
        <authorList>
            <person name="Klenk H.-P."/>
        </authorList>
    </citation>
    <scope>NUCLEOTIDE SEQUENCE [LARGE SCALE GENOMIC DNA]</scope>
    <source>
        <strain evidence="10 11">DSM 43805</strain>
    </source>
</reference>
<dbReference type="RefSeq" id="WP_166661245.1">
    <property type="nucleotide sequence ID" value="NZ_SNWR01000001.1"/>
</dbReference>
<comment type="caution">
    <text evidence="10">The sequence shown here is derived from an EMBL/GenBank/DDBJ whole genome shotgun (WGS) entry which is preliminary data.</text>
</comment>
<feature type="transmembrane region" description="Helical" evidence="8">
    <location>
        <begin position="12"/>
        <end position="43"/>
    </location>
</feature>
<evidence type="ECO:0000256" key="8">
    <source>
        <dbReference type="SAM" id="Phobius"/>
    </source>
</evidence>
<feature type="transmembrane region" description="Helical" evidence="8">
    <location>
        <begin position="563"/>
        <end position="589"/>
    </location>
</feature>
<evidence type="ECO:0000313" key="11">
    <source>
        <dbReference type="Proteomes" id="UP000294901"/>
    </source>
</evidence>
<proteinExistence type="inferred from homology"/>
<feature type="transmembrane region" description="Helical" evidence="8">
    <location>
        <begin position="119"/>
        <end position="142"/>
    </location>
</feature>
<evidence type="ECO:0000313" key="10">
    <source>
        <dbReference type="EMBL" id="TDO41659.1"/>
    </source>
</evidence>
<evidence type="ECO:0000256" key="7">
    <source>
        <dbReference type="SAM" id="MobiDB-lite"/>
    </source>
</evidence>
<evidence type="ECO:0000256" key="4">
    <source>
        <dbReference type="ARBA" id="ARBA00022692"/>
    </source>
</evidence>
<feature type="compositionally biased region" description="Low complexity" evidence="7">
    <location>
        <begin position="349"/>
        <end position="391"/>
    </location>
</feature>
<dbReference type="GO" id="GO:0044874">
    <property type="term" value="P:lipoprotein localization to outer membrane"/>
    <property type="evidence" value="ECO:0007669"/>
    <property type="project" value="TreeGrafter"/>
</dbReference>
<keyword evidence="11" id="KW-1185">Reference proteome</keyword>
<evidence type="ECO:0000259" key="9">
    <source>
        <dbReference type="Pfam" id="PF02687"/>
    </source>
</evidence>
<evidence type="ECO:0000256" key="1">
    <source>
        <dbReference type="ARBA" id="ARBA00004651"/>
    </source>
</evidence>